<dbReference type="Pfam" id="PF17884">
    <property type="entry name" value="DUF5591"/>
    <property type="match status" value="1"/>
</dbReference>
<accession>A0A0F9RJ82</accession>
<feature type="non-terminal residue" evidence="3">
    <location>
        <position position="1"/>
    </location>
</feature>
<evidence type="ECO:0000313" key="3">
    <source>
        <dbReference type="EMBL" id="KKN49867.1"/>
    </source>
</evidence>
<dbReference type="GO" id="GO:0008033">
    <property type="term" value="P:tRNA processing"/>
    <property type="evidence" value="ECO:0007669"/>
    <property type="project" value="UniProtKB-KW"/>
</dbReference>
<evidence type="ECO:0000256" key="1">
    <source>
        <dbReference type="ARBA" id="ARBA00022694"/>
    </source>
</evidence>
<dbReference type="EMBL" id="LAZR01001146">
    <property type="protein sequence ID" value="KKN49867.1"/>
    <property type="molecule type" value="Genomic_DNA"/>
</dbReference>
<name>A0A0F9RJ82_9ZZZZ</name>
<keyword evidence="1" id="KW-0819">tRNA processing</keyword>
<reference evidence="3" key="1">
    <citation type="journal article" date="2015" name="Nature">
        <title>Complex archaea that bridge the gap between prokaryotes and eukaryotes.</title>
        <authorList>
            <person name="Spang A."/>
            <person name="Saw J.H."/>
            <person name="Jorgensen S.L."/>
            <person name="Zaremba-Niedzwiedzka K."/>
            <person name="Martijn J."/>
            <person name="Lind A.E."/>
            <person name="van Eijk R."/>
            <person name="Schleper C."/>
            <person name="Guy L."/>
            <person name="Ettema T.J."/>
        </authorList>
    </citation>
    <scope>NUCLEOTIDE SEQUENCE</scope>
</reference>
<dbReference type="Gene3D" id="3.40.50.10630">
    <property type="entry name" value="Uracil-DNA glycosylase-like"/>
    <property type="match status" value="1"/>
</dbReference>
<sequence>VRSVVNFKPAIAKYFYDTYAHENGKVLDPCAGYGGRLSGCIAANKNIFYHGIDPDGYTATGNTKMAGFFMKQYNIFNEREYKFRFRFDLGCAEDVMLELPDNTYTLICTSPPYHLVEKYSNSPSHKYIRRAITELTGFDPYDFPEKNPIQIIVISSLIGPVPYENESDYIPSHYNLSVNKITKEQFKEIEPILVNRISNFLLKIKGNYDDIIFFVKNNYRTICEKVRKDTNINFIISPSPELHMIREAWIELKYKLLELLKERLTIQPISKTLLFDVLRNVALIGNGFSLNDFRGKFNLKKKSDKQIYNYLLTFRRLNIVEKNKSIFKIHNQYLDYLSKNHVNSTELEINDIKTFRDYILIYSDLKFNFKYILYQLYKHSALKKDILCKKMNVNGFSMNLFLEILQWLDLIKMTNGVSYLMTEAKTYLNEDKYLKLIDKFIKITDFSKND</sequence>
<dbReference type="InterPro" id="IPR029063">
    <property type="entry name" value="SAM-dependent_MTases_sf"/>
</dbReference>
<dbReference type="InterPro" id="IPR036895">
    <property type="entry name" value="Uracil-DNA_glycosylase-like_sf"/>
</dbReference>
<evidence type="ECO:0000259" key="2">
    <source>
        <dbReference type="Pfam" id="PF17884"/>
    </source>
</evidence>
<proteinExistence type="predicted"/>
<protein>
    <recommendedName>
        <fullName evidence="2">DUF5591 domain-containing protein</fullName>
    </recommendedName>
</protein>
<dbReference type="InterPro" id="IPR040777">
    <property type="entry name" value="DUF5591"/>
</dbReference>
<dbReference type="SUPFAM" id="SSF52141">
    <property type="entry name" value="Uracil-DNA glycosylase-like"/>
    <property type="match status" value="1"/>
</dbReference>
<comment type="caution">
    <text evidence="3">The sequence shown here is derived from an EMBL/GenBank/DDBJ whole genome shotgun (WGS) entry which is preliminary data.</text>
</comment>
<feature type="domain" description="DUF5591" evidence="2">
    <location>
        <begin position="119"/>
        <end position="239"/>
    </location>
</feature>
<organism evidence="3">
    <name type="scientific">marine sediment metagenome</name>
    <dbReference type="NCBI Taxonomy" id="412755"/>
    <lineage>
        <taxon>unclassified sequences</taxon>
        <taxon>metagenomes</taxon>
        <taxon>ecological metagenomes</taxon>
    </lineage>
</organism>
<dbReference type="SUPFAM" id="SSF53335">
    <property type="entry name" value="S-adenosyl-L-methionine-dependent methyltransferases"/>
    <property type="match status" value="1"/>
</dbReference>
<dbReference type="AlphaFoldDB" id="A0A0F9RJ82"/>
<gene>
    <name evidence="3" type="ORF">LCGC14_0638320</name>
</gene>